<evidence type="ECO:0000256" key="1">
    <source>
        <dbReference type="ARBA" id="ARBA00022747"/>
    </source>
</evidence>
<dbReference type="Pfam" id="PF22679">
    <property type="entry name" value="T1R_D3-like"/>
    <property type="match status" value="1"/>
</dbReference>
<keyword evidence="1" id="KW-0680">Restriction system</keyword>
<gene>
    <name evidence="3" type="ORF">RFEPED_1533</name>
</gene>
<accession>A0A0F3MUM5</accession>
<dbReference type="EMBL" id="LANQ01000001">
    <property type="protein sequence ID" value="KJV59132.1"/>
    <property type="molecule type" value="Genomic_DNA"/>
</dbReference>
<dbReference type="PATRIC" id="fig|1359196.3.peg.1484"/>
<dbReference type="PANTHER" id="PTHR30195">
    <property type="entry name" value="TYPE I SITE-SPECIFIC DEOXYRIBONUCLEASE PROTEIN SUBUNIT M AND R"/>
    <property type="match status" value="1"/>
</dbReference>
<evidence type="ECO:0000313" key="3">
    <source>
        <dbReference type="EMBL" id="KJV59132.1"/>
    </source>
</evidence>
<evidence type="ECO:0000259" key="2">
    <source>
        <dbReference type="Pfam" id="PF22679"/>
    </source>
</evidence>
<dbReference type="GO" id="GO:0009307">
    <property type="term" value="P:DNA restriction-modification system"/>
    <property type="evidence" value="ECO:0007669"/>
    <property type="project" value="UniProtKB-KW"/>
</dbReference>
<feature type="domain" description="Restriction endonuclease type I HsdR second RecA-like helicase" evidence="2">
    <location>
        <begin position="59"/>
        <end position="131"/>
    </location>
</feature>
<dbReference type="PANTHER" id="PTHR30195:SF15">
    <property type="entry name" value="TYPE I RESTRICTION ENZYME HINDI ENDONUCLEASE SUBUNIT"/>
    <property type="match status" value="1"/>
</dbReference>
<proteinExistence type="predicted"/>
<dbReference type="Gene3D" id="3.40.50.300">
    <property type="entry name" value="P-loop containing nucleotide triphosphate hydrolases"/>
    <property type="match status" value="1"/>
</dbReference>
<dbReference type="AlphaFoldDB" id="A0A0F3MUM5"/>
<organism evidence="3 4">
    <name type="scientific">Rickettsia felis str. Pedreira</name>
    <dbReference type="NCBI Taxonomy" id="1359196"/>
    <lineage>
        <taxon>Bacteria</taxon>
        <taxon>Pseudomonadati</taxon>
        <taxon>Pseudomonadota</taxon>
        <taxon>Alphaproteobacteria</taxon>
        <taxon>Rickettsiales</taxon>
        <taxon>Rickettsiaceae</taxon>
        <taxon>Rickettsieae</taxon>
        <taxon>Rickettsia</taxon>
        <taxon>spotted fever group</taxon>
    </lineage>
</organism>
<dbReference type="Proteomes" id="UP000033475">
    <property type="component" value="Unassembled WGS sequence"/>
</dbReference>
<name>A0A0F3MUM5_RICFI</name>
<comment type="caution">
    <text evidence="3">The sequence shown here is derived from an EMBL/GenBank/DDBJ whole genome shotgun (WGS) entry which is preliminary data.</text>
</comment>
<dbReference type="InterPro" id="IPR055180">
    <property type="entry name" value="HsdR_RecA-like_helicase_dom_2"/>
</dbReference>
<dbReference type="InterPro" id="IPR027417">
    <property type="entry name" value="P-loop_NTPase"/>
</dbReference>
<reference evidence="3 4" key="1">
    <citation type="submission" date="2015-01" db="EMBL/GenBank/DDBJ databases">
        <title>Genome Sequencing of Rickettsiales.</title>
        <authorList>
            <person name="Daugherty S.C."/>
            <person name="Su Q."/>
            <person name="Abolude K."/>
            <person name="Beier-Sexton M."/>
            <person name="Carlyon J.A."/>
            <person name="Carter R."/>
            <person name="Day N.P."/>
            <person name="Dumler S.J."/>
            <person name="Dyachenko V."/>
            <person name="Godinez A."/>
            <person name="Kurtti T.J."/>
            <person name="Lichay M."/>
            <person name="Mullins K.E."/>
            <person name="Ott S."/>
            <person name="Pappas-Brown V."/>
            <person name="Paris D.H."/>
            <person name="Patel P."/>
            <person name="Richards A.L."/>
            <person name="Sadzewicz L."/>
            <person name="Sears K."/>
            <person name="Seidman D."/>
            <person name="Sengamalay N."/>
            <person name="Stenos J."/>
            <person name="Tallon L.J."/>
            <person name="Vincent G."/>
            <person name="Fraser C.M."/>
            <person name="Munderloh U."/>
            <person name="Dunning-Hotopp J.C."/>
        </authorList>
    </citation>
    <scope>NUCLEOTIDE SEQUENCE [LARGE SCALE GENOMIC DNA]</scope>
    <source>
        <strain evidence="3 4">Pedreira</strain>
    </source>
</reference>
<sequence>MLIAPSRSIAIHFKKFLDEINQVSSEVVISSVDDREGHEDIESKNEIQEFLVTQKGLRSNQIIEKFKNADNPEILIVVSKLLTGFDAPRNTVVYICKKLKEHSLLQAIARANRLFEENEKTKEYGYIIDYEGLAVKLDDACKLYDSDKLKNFDKEDLKEAIFVVNDKIKELFPLLQKIKNIFTNVSNNSDLEQLEQYLADENIRSNFYFLLDRLKNLMSILSNSNKLAESFKQKELEELYNELKNFNKLKKIVEKRYNEKTDKKIYTDQIAKLLDEHITAGDIIKTRIINIFDEKIFINFMKRTDIAGLEKANQINKEIRYILDNCMRIDPALFQKFTKLINDTIAKYNKSLSDSELFNEFINIINEFKNDVPSELGNNKTKLVFYRKLLNFLQDKTNQNQHENAIQIAHDTYNIIKQKIIVHWSRNTKTINEMRNSLDDYFFDVVEKKMGIIFKPEDLNEVVESLIDFAKEHEAK</sequence>
<evidence type="ECO:0000313" key="4">
    <source>
        <dbReference type="Proteomes" id="UP000033475"/>
    </source>
</evidence>
<protein>
    <submittedName>
        <fullName evidence="3">Putative type I site-specific restriction-modification system, R (Restriction) subunit</fullName>
    </submittedName>
</protein>
<dbReference type="InterPro" id="IPR051268">
    <property type="entry name" value="Type-I_R_enzyme_R_subunit"/>
</dbReference>